<evidence type="ECO:0000313" key="3">
    <source>
        <dbReference type="Proteomes" id="UP001596411"/>
    </source>
</evidence>
<evidence type="ECO:0000256" key="1">
    <source>
        <dbReference type="SAM" id="MobiDB-lite"/>
    </source>
</evidence>
<gene>
    <name evidence="2" type="ORF">ACFQH5_15695</name>
</gene>
<reference evidence="3" key="1">
    <citation type="journal article" date="2019" name="Int. J. Syst. Evol. Microbiol.">
        <title>The Global Catalogue of Microorganisms (GCM) 10K type strain sequencing project: providing services to taxonomists for standard genome sequencing and annotation.</title>
        <authorList>
            <consortium name="The Broad Institute Genomics Platform"/>
            <consortium name="The Broad Institute Genome Sequencing Center for Infectious Disease"/>
            <person name="Wu L."/>
            <person name="Ma J."/>
        </authorList>
    </citation>
    <scope>NUCLEOTIDE SEQUENCE [LARGE SCALE GENOMIC DNA]</scope>
    <source>
        <strain evidence="3">CGMCC 1.13666</strain>
    </source>
</reference>
<comment type="caution">
    <text evidence="2">The sequence shown here is derived from an EMBL/GenBank/DDBJ whole genome shotgun (WGS) entry which is preliminary data.</text>
</comment>
<sequence length="60" mass="6907">MKVKANQRGFWPHNRERQPGEVFDYDGPTKKKGKDGKDVPYFPSWMTKVEAPKPAAKDSE</sequence>
<name>A0ABW2EYF8_9GAMM</name>
<dbReference type="EMBL" id="JBHSZP010000031">
    <property type="protein sequence ID" value="MFC7090994.1"/>
    <property type="molecule type" value="Genomic_DNA"/>
</dbReference>
<evidence type="ECO:0000313" key="2">
    <source>
        <dbReference type="EMBL" id="MFC7090994.1"/>
    </source>
</evidence>
<accession>A0ABW2EYF8</accession>
<dbReference type="Proteomes" id="UP001596411">
    <property type="component" value="Unassembled WGS sequence"/>
</dbReference>
<dbReference type="RefSeq" id="WP_346061895.1">
    <property type="nucleotide sequence ID" value="NZ_BAAADR010000005.1"/>
</dbReference>
<proteinExistence type="predicted"/>
<keyword evidence="3" id="KW-1185">Reference proteome</keyword>
<feature type="region of interest" description="Disordered" evidence="1">
    <location>
        <begin position="1"/>
        <end position="41"/>
    </location>
</feature>
<organism evidence="2 3">
    <name type="scientific">Halomonas salifodinae</name>
    <dbReference type="NCBI Taxonomy" id="438745"/>
    <lineage>
        <taxon>Bacteria</taxon>
        <taxon>Pseudomonadati</taxon>
        <taxon>Pseudomonadota</taxon>
        <taxon>Gammaproteobacteria</taxon>
        <taxon>Oceanospirillales</taxon>
        <taxon>Halomonadaceae</taxon>
        <taxon>Halomonas</taxon>
    </lineage>
</organism>
<protein>
    <submittedName>
        <fullName evidence="2">Uncharacterized protein</fullName>
    </submittedName>
</protein>